<dbReference type="InterPro" id="IPR020428">
    <property type="entry name" value="PFA-DSPs"/>
</dbReference>
<evidence type="ECO:0000313" key="2">
    <source>
        <dbReference type="EMBL" id="KAG0569783.1"/>
    </source>
</evidence>
<evidence type="ECO:0000256" key="1">
    <source>
        <dbReference type="ARBA" id="ARBA00022801"/>
    </source>
</evidence>
<dbReference type="PANTHER" id="PTHR31126:SF48">
    <property type="entry name" value="INOSITOL PHOSPHATASE SIW14"/>
    <property type="match status" value="1"/>
</dbReference>
<gene>
    <name evidence="2" type="ORF">KC19_6G116400</name>
</gene>
<dbReference type="Pfam" id="PF03162">
    <property type="entry name" value="Y_phosphatase2"/>
    <property type="match status" value="1"/>
</dbReference>
<dbReference type="Gene3D" id="3.90.190.10">
    <property type="entry name" value="Protein tyrosine phosphatase superfamily"/>
    <property type="match status" value="1"/>
</dbReference>
<reference evidence="2 3" key="1">
    <citation type="submission" date="2020-06" db="EMBL/GenBank/DDBJ databases">
        <title>WGS assembly of Ceratodon purpureus strain R40.</title>
        <authorList>
            <person name="Carey S.B."/>
            <person name="Jenkins J."/>
            <person name="Shu S."/>
            <person name="Lovell J.T."/>
            <person name="Sreedasyam A."/>
            <person name="Maumus F."/>
            <person name="Tiley G.P."/>
            <person name="Fernandez-Pozo N."/>
            <person name="Barry K."/>
            <person name="Chen C."/>
            <person name="Wang M."/>
            <person name="Lipzen A."/>
            <person name="Daum C."/>
            <person name="Saski C.A."/>
            <person name="Payton A.C."/>
            <person name="Mcbreen J.C."/>
            <person name="Conrad R.E."/>
            <person name="Kollar L.M."/>
            <person name="Olsson S."/>
            <person name="Huttunen S."/>
            <person name="Landis J.B."/>
            <person name="Wickett N.J."/>
            <person name="Johnson M.G."/>
            <person name="Rensing S.A."/>
            <person name="Grimwood J."/>
            <person name="Schmutz J."/>
            <person name="Mcdaniel S.F."/>
        </authorList>
    </citation>
    <scope>NUCLEOTIDE SEQUENCE [LARGE SCALE GENOMIC DNA]</scope>
    <source>
        <strain evidence="2 3">R40</strain>
    </source>
</reference>
<accession>A0A8T0HE03</accession>
<dbReference type="InterPro" id="IPR029021">
    <property type="entry name" value="Prot-tyrosine_phosphatase-like"/>
</dbReference>
<evidence type="ECO:0000313" key="3">
    <source>
        <dbReference type="Proteomes" id="UP000822688"/>
    </source>
</evidence>
<dbReference type="PANTHER" id="PTHR31126">
    <property type="entry name" value="TYROSINE-PROTEIN PHOSPHATASE"/>
    <property type="match status" value="1"/>
</dbReference>
<keyword evidence="3" id="KW-1185">Reference proteome</keyword>
<dbReference type="AlphaFoldDB" id="A0A8T0HE03"/>
<protein>
    <recommendedName>
        <fullName evidence="4">Tyrosine-protein phosphatase domain-containing protein</fullName>
    </recommendedName>
</protein>
<evidence type="ECO:0008006" key="4">
    <source>
        <dbReference type="Google" id="ProtNLM"/>
    </source>
</evidence>
<dbReference type="Proteomes" id="UP000822688">
    <property type="component" value="Chromosome 6"/>
</dbReference>
<dbReference type="GO" id="GO:0016791">
    <property type="term" value="F:phosphatase activity"/>
    <property type="evidence" value="ECO:0007669"/>
    <property type="project" value="InterPro"/>
</dbReference>
<dbReference type="GO" id="GO:0005737">
    <property type="term" value="C:cytoplasm"/>
    <property type="evidence" value="ECO:0007669"/>
    <property type="project" value="TreeGrafter"/>
</dbReference>
<dbReference type="EMBL" id="CM026427">
    <property type="protein sequence ID" value="KAG0569783.1"/>
    <property type="molecule type" value="Genomic_DNA"/>
</dbReference>
<name>A0A8T0HE03_CERPU</name>
<proteinExistence type="predicted"/>
<comment type="caution">
    <text evidence="2">The sequence shown here is derived from an EMBL/GenBank/DDBJ whole genome shotgun (WGS) entry which is preliminary data.</text>
</comment>
<keyword evidence="1" id="KW-0378">Hydrolase</keyword>
<dbReference type="SUPFAM" id="SSF52799">
    <property type="entry name" value="(Phosphotyrosine protein) phosphatases II"/>
    <property type="match status" value="1"/>
</dbReference>
<dbReference type="InterPro" id="IPR004861">
    <property type="entry name" value="Siw14-like"/>
</dbReference>
<organism evidence="2 3">
    <name type="scientific">Ceratodon purpureus</name>
    <name type="common">Fire moss</name>
    <name type="synonym">Dicranum purpureum</name>
    <dbReference type="NCBI Taxonomy" id="3225"/>
    <lineage>
        <taxon>Eukaryota</taxon>
        <taxon>Viridiplantae</taxon>
        <taxon>Streptophyta</taxon>
        <taxon>Embryophyta</taxon>
        <taxon>Bryophyta</taxon>
        <taxon>Bryophytina</taxon>
        <taxon>Bryopsida</taxon>
        <taxon>Dicranidae</taxon>
        <taxon>Pseudoditrichales</taxon>
        <taxon>Ditrichaceae</taxon>
        <taxon>Ceratodon</taxon>
    </lineage>
</organism>
<dbReference type="PRINTS" id="PR01911">
    <property type="entry name" value="PFDSPHPHTASE"/>
</dbReference>
<sequence>MASRIASPTMAWRAPAPGDDLTASSIQAELPVWEVGGGSGWGDWYGSVGFCWLCGFVEDGLGWGRWWWWCWRWSWLVCWLVGWLVGWGSLCCGGGGGGGCEMGPEDDLLIPPLNFAMVDKGVYRSGYPNKKNLPFLHKLRLRSVVYLCPEPYPEANIEFMEKNGIKMFHFGIEGNKEPFVDIPENVIRDALKVLLGMYFRHQILSLDFVSYSDIDRHAAVVYSSESLSFYVLVFMLFLG</sequence>